<evidence type="ECO:0000259" key="17">
    <source>
        <dbReference type="PROSITE" id="PS50857"/>
    </source>
</evidence>
<dbReference type="GO" id="GO:0005507">
    <property type="term" value="F:copper ion binding"/>
    <property type="evidence" value="ECO:0007669"/>
    <property type="project" value="InterPro"/>
</dbReference>
<evidence type="ECO:0000256" key="5">
    <source>
        <dbReference type="ARBA" id="ARBA00022660"/>
    </source>
</evidence>
<comment type="subcellular location">
    <subcellularLocation>
        <location evidence="1">Membrane</location>
        <topology evidence="1">Multi-pass membrane protein</topology>
    </subcellularLocation>
</comment>
<keyword evidence="4" id="KW-0813">Transport</keyword>
<name>A0A1H3WBE1_9ACTO</name>
<dbReference type="InterPro" id="IPR002429">
    <property type="entry name" value="CcO_II-like_C"/>
</dbReference>
<keyword evidence="9" id="KW-0249">Electron transport</keyword>
<comment type="similarity">
    <text evidence="2">Belongs to the cytochrome c oxidase subunit 2 family.</text>
</comment>
<evidence type="ECO:0000256" key="6">
    <source>
        <dbReference type="ARBA" id="ARBA00022692"/>
    </source>
</evidence>
<dbReference type="PANTHER" id="PTHR22888:SF9">
    <property type="entry name" value="CYTOCHROME C OXIDASE SUBUNIT 2"/>
    <property type="match status" value="1"/>
</dbReference>
<keyword evidence="10 16" id="KW-1133">Transmembrane helix</keyword>
<dbReference type="PRINTS" id="PR01166">
    <property type="entry name" value="CYCOXIDASEII"/>
</dbReference>
<evidence type="ECO:0000256" key="3">
    <source>
        <dbReference type="ARBA" id="ARBA00012949"/>
    </source>
</evidence>
<feature type="domain" description="Cytochrome oxidase subunit II copper A binding" evidence="17">
    <location>
        <begin position="132"/>
        <end position="260"/>
    </location>
</feature>
<dbReference type="GO" id="GO:0042773">
    <property type="term" value="P:ATP synthesis coupled electron transport"/>
    <property type="evidence" value="ECO:0007669"/>
    <property type="project" value="TreeGrafter"/>
</dbReference>
<evidence type="ECO:0000256" key="12">
    <source>
        <dbReference type="ARBA" id="ARBA00023136"/>
    </source>
</evidence>
<dbReference type="NCBIfam" id="TIGR02866">
    <property type="entry name" value="CoxB"/>
    <property type="match status" value="1"/>
</dbReference>
<dbReference type="GO" id="GO:0004129">
    <property type="term" value="F:cytochrome-c oxidase activity"/>
    <property type="evidence" value="ECO:0007669"/>
    <property type="project" value="UniProtKB-EC"/>
</dbReference>
<keyword evidence="5" id="KW-0679">Respiratory chain</keyword>
<gene>
    <name evidence="18" type="ORF">SAMN02910418_00366</name>
</gene>
<dbReference type="EMBL" id="FNQV01000002">
    <property type="protein sequence ID" value="SDZ84290.1"/>
    <property type="molecule type" value="Genomic_DNA"/>
</dbReference>
<feature type="transmembrane region" description="Helical" evidence="16">
    <location>
        <begin position="102"/>
        <end position="120"/>
    </location>
</feature>
<keyword evidence="7" id="KW-0479">Metal-binding</keyword>
<keyword evidence="8" id="KW-1278">Translocase</keyword>
<evidence type="ECO:0000256" key="9">
    <source>
        <dbReference type="ARBA" id="ARBA00022982"/>
    </source>
</evidence>
<dbReference type="GO" id="GO:0016491">
    <property type="term" value="F:oxidoreductase activity"/>
    <property type="evidence" value="ECO:0007669"/>
    <property type="project" value="InterPro"/>
</dbReference>
<evidence type="ECO:0000256" key="13">
    <source>
        <dbReference type="ARBA" id="ARBA00024688"/>
    </source>
</evidence>
<evidence type="ECO:0000256" key="4">
    <source>
        <dbReference type="ARBA" id="ARBA00022448"/>
    </source>
</evidence>
<dbReference type="GO" id="GO:0016020">
    <property type="term" value="C:membrane"/>
    <property type="evidence" value="ECO:0007669"/>
    <property type="project" value="UniProtKB-SubCell"/>
</dbReference>
<evidence type="ECO:0000256" key="14">
    <source>
        <dbReference type="ARBA" id="ARBA00031399"/>
    </source>
</evidence>
<evidence type="ECO:0000256" key="2">
    <source>
        <dbReference type="ARBA" id="ARBA00007866"/>
    </source>
</evidence>
<evidence type="ECO:0000313" key="19">
    <source>
        <dbReference type="Proteomes" id="UP000199288"/>
    </source>
</evidence>
<reference evidence="19" key="1">
    <citation type="submission" date="2016-10" db="EMBL/GenBank/DDBJ databases">
        <authorList>
            <person name="Varghese N."/>
            <person name="Submissions S."/>
        </authorList>
    </citation>
    <scope>NUCLEOTIDE SEQUENCE [LARGE SCALE GENOMIC DNA]</scope>
    <source>
        <strain evidence="19">KPR-1</strain>
    </source>
</reference>
<dbReference type="SUPFAM" id="SSF49503">
    <property type="entry name" value="Cupredoxins"/>
    <property type="match status" value="1"/>
</dbReference>
<keyword evidence="11" id="KW-0186">Copper</keyword>
<evidence type="ECO:0000256" key="15">
    <source>
        <dbReference type="ARBA" id="ARBA00047816"/>
    </source>
</evidence>
<evidence type="ECO:0000313" key="18">
    <source>
        <dbReference type="EMBL" id="SDZ84290.1"/>
    </source>
</evidence>
<feature type="transmembrane region" description="Helical" evidence="16">
    <location>
        <begin position="55"/>
        <end position="81"/>
    </location>
</feature>
<dbReference type="InterPro" id="IPR036257">
    <property type="entry name" value="Cyt_c_oxidase_su2_TM_sf"/>
</dbReference>
<sequence length="284" mass="32320">MRMKSRTERSTRWRVLALGVVLSLSLAGCSADQLSTGFLPSKPGLTDKTASIISLWNGAWIAGLAVGVLVWGLIIWCVIVYRKRKDDNTLPVQLQYHVPLEIMYTVIPIFMMGVLFYHTVKTTDELWDTSGEVDNHISVYGKQWSWDFNYLDDDVYYAGERIALTGKEGDFDRLPTLYLPVNETIEFQLHARDVQHSFWIPAFLTKLDMIPGEQRVFHVTPQETGTFVGKCAELCGEFHSEMLFQVKVVERGEYDAEMQKLRDAGNVGERGAEFDRTYKPGGSY</sequence>
<evidence type="ECO:0000256" key="7">
    <source>
        <dbReference type="ARBA" id="ARBA00022723"/>
    </source>
</evidence>
<dbReference type="InterPro" id="IPR001505">
    <property type="entry name" value="Copper_CuA"/>
</dbReference>
<dbReference type="AlphaFoldDB" id="A0A1H3WBE1"/>
<organism evidence="18 19">
    <name type="scientific">Bowdeniella nasicola</name>
    <dbReference type="NCBI Taxonomy" id="208480"/>
    <lineage>
        <taxon>Bacteria</taxon>
        <taxon>Bacillati</taxon>
        <taxon>Actinomycetota</taxon>
        <taxon>Actinomycetes</taxon>
        <taxon>Actinomycetales</taxon>
        <taxon>Actinomycetaceae</taxon>
        <taxon>Bowdeniella</taxon>
    </lineage>
</organism>
<keyword evidence="6 16" id="KW-0812">Transmembrane</keyword>
<dbReference type="Proteomes" id="UP000199288">
    <property type="component" value="Unassembled WGS sequence"/>
</dbReference>
<dbReference type="SUPFAM" id="SSF81464">
    <property type="entry name" value="Cytochrome c oxidase subunit II-like, transmembrane region"/>
    <property type="match status" value="1"/>
</dbReference>
<evidence type="ECO:0000256" key="10">
    <source>
        <dbReference type="ARBA" id="ARBA00022989"/>
    </source>
</evidence>
<evidence type="ECO:0000256" key="16">
    <source>
        <dbReference type="SAM" id="Phobius"/>
    </source>
</evidence>
<dbReference type="Pfam" id="PF00116">
    <property type="entry name" value="COX2"/>
    <property type="match status" value="1"/>
</dbReference>
<dbReference type="InterPro" id="IPR045187">
    <property type="entry name" value="CcO_II"/>
</dbReference>
<evidence type="ECO:0000256" key="11">
    <source>
        <dbReference type="ARBA" id="ARBA00023008"/>
    </source>
</evidence>
<accession>A0A1H3WBE1</accession>
<dbReference type="EC" id="7.1.1.9" evidence="3"/>
<dbReference type="PROSITE" id="PS00078">
    <property type="entry name" value="COX2"/>
    <property type="match status" value="1"/>
</dbReference>
<evidence type="ECO:0000256" key="8">
    <source>
        <dbReference type="ARBA" id="ARBA00022967"/>
    </source>
</evidence>
<protein>
    <recommendedName>
        <fullName evidence="3">cytochrome-c oxidase</fullName>
        <ecNumber evidence="3">7.1.1.9</ecNumber>
    </recommendedName>
    <alternativeName>
        <fullName evidence="14">Cytochrome aa3 subunit 2</fullName>
    </alternativeName>
</protein>
<dbReference type="PROSITE" id="PS51257">
    <property type="entry name" value="PROKAR_LIPOPROTEIN"/>
    <property type="match status" value="1"/>
</dbReference>
<dbReference type="PANTHER" id="PTHR22888">
    <property type="entry name" value="CYTOCHROME C OXIDASE, SUBUNIT II"/>
    <property type="match status" value="1"/>
</dbReference>
<comment type="function">
    <text evidence="13">Subunits I and II form the functional core of the enzyme complex. Electrons originating in cytochrome c are transferred via heme a and Cu(A) to the binuclear center formed by heme a3 and Cu(B).</text>
</comment>
<keyword evidence="19" id="KW-1185">Reference proteome</keyword>
<keyword evidence="12 16" id="KW-0472">Membrane</keyword>
<comment type="catalytic activity">
    <reaction evidence="15">
        <text>4 Fe(II)-[cytochrome c] + O2 + 8 H(+)(in) = 4 Fe(III)-[cytochrome c] + 2 H2O + 4 H(+)(out)</text>
        <dbReference type="Rhea" id="RHEA:11436"/>
        <dbReference type="Rhea" id="RHEA-COMP:10350"/>
        <dbReference type="Rhea" id="RHEA-COMP:14399"/>
        <dbReference type="ChEBI" id="CHEBI:15377"/>
        <dbReference type="ChEBI" id="CHEBI:15378"/>
        <dbReference type="ChEBI" id="CHEBI:15379"/>
        <dbReference type="ChEBI" id="CHEBI:29033"/>
        <dbReference type="ChEBI" id="CHEBI:29034"/>
        <dbReference type="EC" id="7.1.1.9"/>
    </reaction>
</comment>
<dbReference type="InterPro" id="IPR014222">
    <property type="entry name" value="Cyt_c_oxidase_su2"/>
</dbReference>
<proteinExistence type="inferred from homology"/>
<dbReference type="Gene3D" id="1.10.287.90">
    <property type="match status" value="1"/>
</dbReference>
<dbReference type="Gene3D" id="2.60.40.420">
    <property type="entry name" value="Cupredoxins - blue copper proteins"/>
    <property type="match status" value="1"/>
</dbReference>
<dbReference type="InterPro" id="IPR008972">
    <property type="entry name" value="Cupredoxin"/>
</dbReference>
<dbReference type="PROSITE" id="PS50857">
    <property type="entry name" value="COX2_CUA"/>
    <property type="match status" value="1"/>
</dbReference>
<evidence type="ECO:0000256" key="1">
    <source>
        <dbReference type="ARBA" id="ARBA00004141"/>
    </source>
</evidence>